<dbReference type="EMBL" id="BFAY01000011">
    <property type="protein sequence ID" value="GBF39585.1"/>
    <property type="molecule type" value="Genomic_DNA"/>
</dbReference>
<keyword evidence="1" id="KW-0812">Transmembrane</keyword>
<evidence type="ECO:0000313" key="2">
    <source>
        <dbReference type="EMBL" id="GBF39585.1"/>
    </source>
</evidence>
<reference evidence="2 3" key="1">
    <citation type="submission" date="2018-02" db="EMBL/GenBank/DDBJ databases">
        <title>Novel Leptospira species isolated from soil and water in Japan.</title>
        <authorList>
            <person name="Nakao R."/>
            <person name="Masuzawa T."/>
        </authorList>
    </citation>
    <scope>NUCLEOTIDE SEQUENCE [LARGE SCALE GENOMIC DNA]</scope>
    <source>
        <strain evidence="2 3">E8</strain>
    </source>
</reference>
<keyword evidence="3" id="KW-1185">Reference proteome</keyword>
<gene>
    <name evidence="2" type="ORF">LPTSP1_25880</name>
</gene>
<dbReference type="AlphaFoldDB" id="A0A2P2D4Q2"/>
<keyword evidence="1" id="KW-0472">Membrane</keyword>
<protein>
    <submittedName>
        <fullName evidence="2">Uncharacterized protein</fullName>
    </submittedName>
</protein>
<keyword evidence="1" id="KW-1133">Transmembrane helix</keyword>
<sequence>MNVQKSFQRKILKTIVVFFFLSTFSSIYGGEVFELEGDPGENDIRLLSALNRLTYDRVLSDQNTKGFAFRYVSKWYSPLRLDVLVLGLAKRDKMSLIRIESSKKGSEKVFRNFLQEELTKKELTGGLGIYNSSDVSESAKFEPYRKNYFWSESLALVQPAASVFYNSYKSPVYGGSDRLKGMFGYIMADLLLAGIGYYYATTTMEKNSALEAYFLKPTPSGNVLDSPGAPVFIGLLILPRLYRMIGGWQDTYTHNRIMEISVSKSF</sequence>
<dbReference type="OrthoDB" id="339535at2"/>
<comment type="caution">
    <text evidence="2">The sequence shown here is derived from an EMBL/GenBank/DDBJ whole genome shotgun (WGS) entry which is preliminary data.</text>
</comment>
<dbReference type="Proteomes" id="UP000245076">
    <property type="component" value="Unassembled WGS sequence"/>
</dbReference>
<organism evidence="2 3">
    <name type="scientific">Leptospira johnsonii</name>
    <dbReference type="NCBI Taxonomy" id="1917820"/>
    <lineage>
        <taxon>Bacteria</taxon>
        <taxon>Pseudomonadati</taxon>
        <taxon>Spirochaetota</taxon>
        <taxon>Spirochaetia</taxon>
        <taxon>Leptospirales</taxon>
        <taxon>Leptospiraceae</taxon>
        <taxon>Leptospira</taxon>
    </lineage>
</organism>
<name>A0A2P2D4Q2_9LEPT</name>
<proteinExistence type="predicted"/>
<evidence type="ECO:0000313" key="3">
    <source>
        <dbReference type="Proteomes" id="UP000245076"/>
    </source>
</evidence>
<dbReference type="RefSeq" id="WP_108929167.1">
    <property type="nucleotide sequence ID" value="NZ_BFAY01000011.1"/>
</dbReference>
<evidence type="ECO:0000256" key="1">
    <source>
        <dbReference type="SAM" id="Phobius"/>
    </source>
</evidence>
<feature type="transmembrane region" description="Helical" evidence="1">
    <location>
        <begin position="182"/>
        <end position="200"/>
    </location>
</feature>
<accession>A0A2P2D4Q2</accession>